<evidence type="ECO:0000313" key="6">
    <source>
        <dbReference type="Proteomes" id="UP000182312"/>
    </source>
</evidence>
<reference evidence="4 6" key="3">
    <citation type="submission" date="2016-10" db="EMBL/GenBank/DDBJ databases">
        <authorList>
            <person name="de Groot N.N."/>
        </authorList>
    </citation>
    <scope>NUCLEOTIDE SEQUENCE [LARGE SCALE GENOMIC DNA]</scope>
    <source>
        <strain evidence="4 6">CGMCC 1.6117</strain>
    </source>
</reference>
<organism evidence="3 5">
    <name type="scientific">Paracoccus halophilus</name>
    <dbReference type="NCBI Taxonomy" id="376733"/>
    <lineage>
        <taxon>Bacteria</taxon>
        <taxon>Pseudomonadati</taxon>
        <taxon>Pseudomonadota</taxon>
        <taxon>Alphaproteobacteria</taxon>
        <taxon>Rhodobacterales</taxon>
        <taxon>Paracoccaceae</taxon>
        <taxon>Paracoccus</taxon>
    </lineage>
</organism>
<dbReference type="Proteomes" id="UP000182312">
    <property type="component" value="Unassembled WGS sequence"/>
</dbReference>
<dbReference type="GO" id="GO:0003677">
    <property type="term" value="F:DNA binding"/>
    <property type="evidence" value="ECO:0007669"/>
    <property type="project" value="UniProtKB-UniRule"/>
</dbReference>
<dbReference type="Proteomes" id="UP000029846">
    <property type="component" value="Unassembled WGS sequence"/>
</dbReference>
<accession>A0A099EYF7</accession>
<protein>
    <submittedName>
        <fullName evidence="3">AbrB family transcriptional regulator</fullName>
    </submittedName>
    <submittedName>
        <fullName evidence="4">Antitoxin MazE</fullName>
    </submittedName>
</protein>
<dbReference type="InterPro" id="IPR037914">
    <property type="entry name" value="SpoVT-AbrB_sf"/>
</dbReference>
<keyword evidence="5" id="KW-1185">Reference proteome</keyword>
<dbReference type="Gene3D" id="2.10.260.10">
    <property type="match status" value="1"/>
</dbReference>
<evidence type="ECO:0000313" key="5">
    <source>
        <dbReference type="Proteomes" id="UP000029846"/>
    </source>
</evidence>
<evidence type="ECO:0000313" key="4">
    <source>
        <dbReference type="EMBL" id="SFA58272.1"/>
    </source>
</evidence>
<dbReference type="eggNOG" id="COG2336">
    <property type="taxonomic scope" value="Bacteria"/>
</dbReference>
<reference evidence="3 5" key="1">
    <citation type="submission" date="2014-09" db="EMBL/GenBank/DDBJ databases">
        <authorList>
            <person name="McGinnis J.M."/>
            <person name="Wolfgang W.J."/>
        </authorList>
    </citation>
    <scope>NUCLEOTIDE SEQUENCE [LARGE SCALE GENOMIC DNA]</scope>
    <source>
        <strain evidence="3 5">JCM 14014</strain>
    </source>
</reference>
<dbReference type="EMBL" id="JRKN01000023">
    <property type="protein sequence ID" value="KGJ03274.1"/>
    <property type="molecule type" value="Genomic_DNA"/>
</dbReference>
<reference evidence="3 5" key="2">
    <citation type="submission" date="2014-10" db="EMBL/GenBank/DDBJ databases">
        <title>Paracoccus sanguinis sp. nov., isolated from clinical specimens of New York State patients.</title>
        <authorList>
            <person name="Mingle L.A."/>
            <person name="Cole J.A."/>
            <person name="Lapierre P."/>
            <person name="Musser K.A."/>
        </authorList>
    </citation>
    <scope>NUCLEOTIDE SEQUENCE [LARGE SCALE GENOMIC DNA]</scope>
    <source>
        <strain evidence="3 5">JCM 14014</strain>
    </source>
</reference>
<dbReference type="RefSeq" id="WP_036742583.1">
    <property type="nucleotide sequence ID" value="NZ_FOJO01000020.1"/>
</dbReference>
<dbReference type="AlphaFoldDB" id="A0A099EYF7"/>
<evidence type="ECO:0000256" key="1">
    <source>
        <dbReference type="PROSITE-ProRule" id="PRU01076"/>
    </source>
</evidence>
<dbReference type="Pfam" id="PF04014">
    <property type="entry name" value="MazE_antitoxin"/>
    <property type="match status" value="1"/>
</dbReference>
<dbReference type="STRING" id="376733.SAMN04487972_1205"/>
<feature type="domain" description="SpoVT-AbrB" evidence="2">
    <location>
        <begin position="1"/>
        <end position="47"/>
    </location>
</feature>
<dbReference type="SMART" id="SM00966">
    <property type="entry name" value="SpoVT_AbrB"/>
    <property type="match status" value="1"/>
</dbReference>
<dbReference type="InterPro" id="IPR007159">
    <property type="entry name" value="SpoVT-AbrB_dom"/>
</dbReference>
<evidence type="ECO:0000313" key="3">
    <source>
        <dbReference type="EMBL" id="KGJ03274.1"/>
    </source>
</evidence>
<proteinExistence type="predicted"/>
<evidence type="ECO:0000259" key="2">
    <source>
        <dbReference type="PROSITE" id="PS51740"/>
    </source>
</evidence>
<sequence length="76" mass="8688">MQIAKWGNSLAVRLPARMVQELGLKAGDEIEITAAGAGHFEVHRRRDPEEILARLREFRGLMPKGYRFDRNEANAR</sequence>
<dbReference type="PROSITE" id="PS51740">
    <property type="entry name" value="SPOVT_ABRB"/>
    <property type="match status" value="1"/>
</dbReference>
<dbReference type="EMBL" id="FOJO01000020">
    <property type="protein sequence ID" value="SFA58272.1"/>
    <property type="molecule type" value="Genomic_DNA"/>
</dbReference>
<gene>
    <name evidence="3" type="ORF">IT41_14570</name>
    <name evidence="4" type="ORF">SAMN04487972_1205</name>
</gene>
<dbReference type="SUPFAM" id="SSF89447">
    <property type="entry name" value="AbrB/MazE/MraZ-like"/>
    <property type="match status" value="1"/>
</dbReference>
<keyword evidence="1" id="KW-0238">DNA-binding</keyword>
<name>A0A099EYF7_9RHOB</name>
<dbReference type="OrthoDB" id="9795766at2"/>